<comment type="caution">
    <text evidence="1">The sequence shown here is derived from an EMBL/GenBank/DDBJ whole genome shotgun (WGS) entry which is preliminary data.</text>
</comment>
<organism evidence="1 2">
    <name type="scientific">Amycolatopsis lexingtonensis</name>
    <dbReference type="NCBI Taxonomy" id="218822"/>
    <lineage>
        <taxon>Bacteria</taxon>
        <taxon>Bacillati</taxon>
        <taxon>Actinomycetota</taxon>
        <taxon>Actinomycetes</taxon>
        <taxon>Pseudonocardiales</taxon>
        <taxon>Pseudonocardiaceae</taxon>
        <taxon>Amycolatopsis</taxon>
    </lineage>
</organism>
<dbReference type="EMBL" id="JADBEG010000001">
    <property type="protein sequence ID" value="MBE1499139.1"/>
    <property type="molecule type" value="Genomic_DNA"/>
</dbReference>
<evidence type="ECO:0008006" key="3">
    <source>
        <dbReference type="Google" id="ProtNLM"/>
    </source>
</evidence>
<evidence type="ECO:0000313" key="2">
    <source>
        <dbReference type="Proteomes" id="UP000631670"/>
    </source>
</evidence>
<reference evidence="1 2" key="1">
    <citation type="submission" date="2020-10" db="EMBL/GenBank/DDBJ databases">
        <title>Sequencing the genomes of 1000 actinobacteria strains.</title>
        <authorList>
            <person name="Klenk H.-P."/>
        </authorList>
    </citation>
    <scope>NUCLEOTIDE SEQUENCE [LARGE SCALE GENOMIC DNA]</scope>
    <source>
        <strain evidence="1 2">DSM 44653</strain>
    </source>
</reference>
<name>A0ABR9I7I1_9PSEU</name>
<gene>
    <name evidence="1" type="ORF">H4696_006239</name>
</gene>
<accession>A0ABR9I7I1</accession>
<dbReference type="Proteomes" id="UP000631670">
    <property type="component" value="Unassembled WGS sequence"/>
</dbReference>
<sequence>MLVMVMKPLLLELLLLDAVLFEDPCPPWPLLDDWELPLLLAEPLEDCCPTVPLTAVTVPAPGA</sequence>
<keyword evidence="2" id="KW-1185">Reference proteome</keyword>
<evidence type="ECO:0000313" key="1">
    <source>
        <dbReference type="EMBL" id="MBE1499139.1"/>
    </source>
</evidence>
<proteinExistence type="predicted"/>
<protein>
    <recommendedName>
        <fullName evidence="3">Secreted protein</fullName>
    </recommendedName>
</protein>